<feature type="compositionally biased region" description="Pro residues" evidence="1">
    <location>
        <begin position="50"/>
        <end position="66"/>
    </location>
</feature>
<dbReference type="OrthoDB" id="2405700at2759"/>
<reference evidence="2 3" key="1">
    <citation type="journal article" date="2019" name="Nat. Ecol. Evol.">
        <title>Megaphylogeny resolves global patterns of mushroom evolution.</title>
        <authorList>
            <person name="Varga T."/>
            <person name="Krizsan K."/>
            <person name="Foldi C."/>
            <person name="Dima B."/>
            <person name="Sanchez-Garcia M."/>
            <person name="Sanchez-Ramirez S."/>
            <person name="Szollosi G.J."/>
            <person name="Szarkandi J.G."/>
            <person name="Papp V."/>
            <person name="Albert L."/>
            <person name="Andreopoulos W."/>
            <person name="Angelini C."/>
            <person name="Antonin V."/>
            <person name="Barry K.W."/>
            <person name="Bougher N.L."/>
            <person name="Buchanan P."/>
            <person name="Buyck B."/>
            <person name="Bense V."/>
            <person name="Catcheside P."/>
            <person name="Chovatia M."/>
            <person name="Cooper J."/>
            <person name="Damon W."/>
            <person name="Desjardin D."/>
            <person name="Finy P."/>
            <person name="Geml J."/>
            <person name="Haridas S."/>
            <person name="Hughes K."/>
            <person name="Justo A."/>
            <person name="Karasinski D."/>
            <person name="Kautmanova I."/>
            <person name="Kiss B."/>
            <person name="Kocsube S."/>
            <person name="Kotiranta H."/>
            <person name="LaButti K.M."/>
            <person name="Lechner B.E."/>
            <person name="Liimatainen K."/>
            <person name="Lipzen A."/>
            <person name="Lukacs Z."/>
            <person name="Mihaltcheva S."/>
            <person name="Morgado L.N."/>
            <person name="Niskanen T."/>
            <person name="Noordeloos M.E."/>
            <person name="Ohm R.A."/>
            <person name="Ortiz-Santana B."/>
            <person name="Ovrebo C."/>
            <person name="Racz N."/>
            <person name="Riley R."/>
            <person name="Savchenko A."/>
            <person name="Shiryaev A."/>
            <person name="Soop K."/>
            <person name="Spirin V."/>
            <person name="Szebenyi C."/>
            <person name="Tomsovsky M."/>
            <person name="Tulloss R.E."/>
            <person name="Uehling J."/>
            <person name="Grigoriev I.V."/>
            <person name="Vagvolgyi C."/>
            <person name="Papp T."/>
            <person name="Martin F.M."/>
            <person name="Miettinen O."/>
            <person name="Hibbett D.S."/>
            <person name="Nagy L.G."/>
        </authorList>
    </citation>
    <scope>NUCLEOTIDE SEQUENCE [LARGE SCALE GENOMIC DNA]</scope>
    <source>
        <strain evidence="2 3">OMC1185</strain>
    </source>
</reference>
<accession>A0A5C3MXA6</accession>
<feature type="compositionally biased region" description="Polar residues" evidence="1">
    <location>
        <begin position="125"/>
        <end position="151"/>
    </location>
</feature>
<evidence type="ECO:0000256" key="1">
    <source>
        <dbReference type="SAM" id="MobiDB-lite"/>
    </source>
</evidence>
<feature type="compositionally biased region" description="Low complexity" evidence="1">
    <location>
        <begin position="20"/>
        <end position="40"/>
    </location>
</feature>
<feature type="compositionally biased region" description="Polar residues" evidence="1">
    <location>
        <begin position="1"/>
        <end position="19"/>
    </location>
</feature>
<organism evidence="2 3">
    <name type="scientific">Heliocybe sulcata</name>
    <dbReference type="NCBI Taxonomy" id="5364"/>
    <lineage>
        <taxon>Eukaryota</taxon>
        <taxon>Fungi</taxon>
        <taxon>Dikarya</taxon>
        <taxon>Basidiomycota</taxon>
        <taxon>Agaricomycotina</taxon>
        <taxon>Agaricomycetes</taxon>
        <taxon>Gloeophyllales</taxon>
        <taxon>Gloeophyllaceae</taxon>
        <taxon>Heliocybe</taxon>
    </lineage>
</organism>
<name>A0A5C3MXA6_9AGAM</name>
<dbReference type="Proteomes" id="UP000305948">
    <property type="component" value="Unassembled WGS sequence"/>
</dbReference>
<evidence type="ECO:0000313" key="3">
    <source>
        <dbReference type="Proteomes" id="UP000305948"/>
    </source>
</evidence>
<feature type="compositionally biased region" description="Polar residues" evidence="1">
    <location>
        <begin position="329"/>
        <end position="342"/>
    </location>
</feature>
<dbReference type="EMBL" id="ML213519">
    <property type="protein sequence ID" value="TFK48378.1"/>
    <property type="molecule type" value="Genomic_DNA"/>
</dbReference>
<feature type="region of interest" description="Disordered" evidence="1">
    <location>
        <begin position="1"/>
        <end position="180"/>
    </location>
</feature>
<dbReference type="PANTHER" id="PTHR28031:SF1">
    <property type="entry name" value="PROLINE-RICH PROTEIN HUA1"/>
    <property type="match status" value="1"/>
</dbReference>
<dbReference type="STRING" id="5364.A0A5C3MXA6"/>
<feature type="compositionally biased region" description="Polar residues" evidence="1">
    <location>
        <begin position="102"/>
        <end position="113"/>
    </location>
</feature>
<protein>
    <submittedName>
        <fullName evidence="2">Uncharacterized protein</fullName>
    </submittedName>
</protein>
<dbReference type="InterPro" id="IPR038910">
    <property type="entry name" value="Hua1-like"/>
</dbReference>
<dbReference type="PANTHER" id="PTHR28031">
    <property type="entry name" value="PROLINE-RICH PROTEIN HUA1"/>
    <property type="match status" value="1"/>
</dbReference>
<feature type="region of interest" description="Disordered" evidence="1">
    <location>
        <begin position="196"/>
        <end position="276"/>
    </location>
</feature>
<dbReference type="AlphaFoldDB" id="A0A5C3MXA6"/>
<feature type="region of interest" description="Disordered" evidence="1">
    <location>
        <begin position="329"/>
        <end position="394"/>
    </location>
</feature>
<sequence length="439" mass="46069">MSSHNPFRTPNITPQPTGFSSISPPASSSQQHPIQAPSSSNVNGYDDRLSPPPEELPPLPDEPPPAYSTTADSRHGEASVEFGPRRPFQPPPSTLLHPPSFSPSRTGLSSSQYHPPAGPPPRLSPQATGSSGYPGSIYHQNTGAGTSSGTSRVAPPPRHPSQRRHVSEAAVSASSQGYAAPVQDTHISDFARDFYAAGTGPASIGDDLETGGSQSSRMTQQSRYAPPPAQPPSSGSGKYAPPPGRPTTQSNANGAGGVPDDGRPTRTPVPGHPLLRDGKLLVYPAGYECHKCRNTGYKNFDPSHPCNKCWDKYSKPYSGAITYTPWNPSSAAEPSSSTNKTFQRPLPSFSPPHLNSSSSSSLRAPSSTGSPRPMTYPGSVSEPTGSYFHSPPPGAAVVNPGDPRIGGNLCWQCRGRGSISVLLFSDTCNTCGGLGRVFN</sequence>
<feature type="compositionally biased region" description="Polar residues" evidence="1">
    <location>
        <begin position="211"/>
        <end position="223"/>
    </location>
</feature>
<dbReference type="GO" id="GO:0005737">
    <property type="term" value="C:cytoplasm"/>
    <property type="evidence" value="ECO:0007669"/>
    <property type="project" value="TreeGrafter"/>
</dbReference>
<keyword evidence="3" id="KW-1185">Reference proteome</keyword>
<evidence type="ECO:0000313" key="2">
    <source>
        <dbReference type="EMBL" id="TFK48378.1"/>
    </source>
</evidence>
<gene>
    <name evidence="2" type="ORF">OE88DRAFT_1720161</name>
</gene>
<proteinExistence type="predicted"/>
<feature type="compositionally biased region" description="Low complexity" evidence="1">
    <location>
        <begin position="345"/>
        <end position="371"/>
    </location>
</feature>